<reference evidence="5 6" key="1">
    <citation type="journal article" date="2005" name="Int. J. Syst. Evol. Microbiol.">
        <title>Bacillus cibi sp. nov., isolated from jeotgal, a traditional Korean fermented seafood.</title>
        <authorList>
            <person name="Yoon J.H."/>
            <person name="Lee C.H."/>
            <person name="Oh T.K."/>
        </authorList>
    </citation>
    <scope>NUCLEOTIDE SEQUENCE [LARGE SCALE GENOMIC DNA]</scope>
    <source>
        <strain evidence="5 6">DSM 16189</strain>
    </source>
</reference>
<keyword evidence="1" id="KW-0805">Transcription regulation</keyword>
<dbReference type="InterPro" id="IPR000835">
    <property type="entry name" value="HTH_MarR-typ"/>
</dbReference>
<keyword evidence="3" id="KW-0804">Transcription</keyword>
<dbReference type="AlphaFoldDB" id="A0A084H004"/>
<dbReference type="SMART" id="SM00347">
    <property type="entry name" value="HTH_MARR"/>
    <property type="match status" value="1"/>
</dbReference>
<sequence length="142" mass="16415">MKKREDKMYELESLMRSIFRQLRNEINVVLGSVLSRNEFIILKSLKENGPLNASNLAKELDVSASHITAVTDSLLSKELITRKRSPSDRRITLIDLTDAGQTVLHELEKKKTEYFSERFDCFSDEELQNLILLFGKLDRTKP</sequence>
<dbReference type="EMBL" id="JNVC02000004">
    <property type="protein sequence ID" value="KEZ52916.1"/>
    <property type="molecule type" value="Genomic_DNA"/>
</dbReference>
<feature type="domain" description="HTH marR-type" evidence="4">
    <location>
        <begin position="8"/>
        <end position="139"/>
    </location>
</feature>
<dbReference type="STRING" id="246786.GS18_0208815"/>
<evidence type="ECO:0000256" key="3">
    <source>
        <dbReference type="ARBA" id="ARBA00023163"/>
    </source>
</evidence>
<evidence type="ECO:0000256" key="2">
    <source>
        <dbReference type="ARBA" id="ARBA00023125"/>
    </source>
</evidence>
<dbReference type="SUPFAM" id="SSF46785">
    <property type="entry name" value="Winged helix' DNA-binding domain"/>
    <property type="match status" value="1"/>
</dbReference>
<proteinExistence type="predicted"/>
<dbReference type="RefSeq" id="WP_029280499.1">
    <property type="nucleotide sequence ID" value="NZ_JAXAWW010000017.1"/>
</dbReference>
<keyword evidence="6" id="KW-1185">Reference proteome</keyword>
<gene>
    <name evidence="5" type="ORF">GS18_0208815</name>
</gene>
<evidence type="ECO:0000313" key="5">
    <source>
        <dbReference type="EMBL" id="KEZ52916.1"/>
    </source>
</evidence>
<accession>A0A084H004</accession>
<dbReference type="InterPro" id="IPR036390">
    <property type="entry name" value="WH_DNA-bd_sf"/>
</dbReference>
<comment type="caution">
    <text evidence="5">The sequence shown here is derived from an EMBL/GenBank/DDBJ whole genome shotgun (WGS) entry which is preliminary data.</text>
</comment>
<protein>
    <submittedName>
        <fullName evidence="5">MarR family transcriptional regulator</fullName>
    </submittedName>
</protein>
<dbReference type="GO" id="GO:0003677">
    <property type="term" value="F:DNA binding"/>
    <property type="evidence" value="ECO:0007669"/>
    <property type="project" value="UniProtKB-KW"/>
</dbReference>
<dbReference type="PANTHER" id="PTHR42756:SF1">
    <property type="entry name" value="TRANSCRIPTIONAL REPRESSOR OF EMRAB OPERON"/>
    <property type="match status" value="1"/>
</dbReference>
<evidence type="ECO:0000259" key="4">
    <source>
        <dbReference type="PROSITE" id="PS50995"/>
    </source>
</evidence>
<dbReference type="PROSITE" id="PS50995">
    <property type="entry name" value="HTH_MARR_2"/>
    <property type="match status" value="1"/>
</dbReference>
<dbReference type="Pfam" id="PF01047">
    <property type="entry name" value="MarR"/>
    <property type="match status" value="1"/>
</dbReference>
<dbReference type="InterPro" id="IPR036388">
    <property type="entry name" value="WH-like_DNA-bd_sf"/>
</dbReference>
<dbReference type="Proteomes" id="UP000028549">
    <property type="component" value="Unassembled WGS sequence"/>
</dbReference>
<evidence type="ECO:0000313" key="6">
    <source>
        <dbReference type="Proteomes" id="UP000028549"/>
    </source>
</evidence>
<dbReference type="PRINTS" id="PR00598">
    <property type="entry name" value="HTHMARR"/>
</dbReference>
<dbReference type="Gene3D" id="1.10.10.10">
    <property type="entry name" value="Winged helix-like DNA-binding domain superfamily/Winged helix DNA-binding domain"/>
    <property type="match status" value="1"/>
</dbReference>
<evidence type="ECO:0000256" key="1">
    <source>
        <dbReference type="ARBA" id="ARBA00023015"/>
    </source>
</evidence>
<organism evidence="5 6">
    <name type="scientific">Metabacillus indicus</name>
    <name type="common">Bacillus indicus</name>
    <dbReference type="NCBI Taxonomy" id="246786"/>
    <lineage>
        <taxon>Bacteria</taxon>
        <taxon>Bacillati</taxon>
        <taxon>Bacillota</taxon>
        <taxon>Bacilli</taxon>
        <taxon>Bacillales</taxon>
        <taxon>Bacillaceae</taxon>
        <taxon>Metabacillus</taxon>
    </lineage>
</organism>
<keyword evidence="2" id="KW-0238">DNA-binding</keyword>
<dbReference type="GO" id="GO:0003700">
    <property type="term" value="F:DNA-binding transcription factor activity"/>
    <property type="evidence" value="ECO:0007669"/>
    <property type="project" value="InterPro"/>
</dbReference>
<dbReference type="PANTHER" id="PTHR42756">
    <property type="entry name" value="TRANSCRIPTIONAL REGULATOR, MARR"/>
    <property type="match status" value="1"/>
</dbReference>
<name>A0A084H004_METID</name>